<evidence type="ECO:0000256" key="1">
    <source>
        <dbReference type="SAM" id="SignalP"/>
    </source>
</evidence>
<dbReference type="SUPFAM" id="SSF51338">
    <property type="entry name" value="Composite domain of metallo-dependent hydrolases"/>
    <property type="match status" value="1"/>
</dbReference>
<dbReference type="OrthoDB" id="9797498at2"/>
<dbReference type="RefSeq" id="WP_111596218.1">
    <property type="nucleotide sequence ID" value="NZ_QLLL01000001.1"/>
</dbReference>
<evidence type="ECO:0000313" key="4">
    <source>
        <dbReference type="Proteomes" id="UP000249547"/>
    </source>
</evidence>
<gene>
    <name evidence="3" type="ORF">LX64_00730</name>
</gene>
<dbReference type="InterPro" id="IPR011059">
    <property type="entry name" value="Metal-dep_hydrolase_composite"/>
</dbReference>
<dbReference type="AlphaFoldDB" id="A0A327R585"/>
<comment type="caution">
    <text evidence="3">The sequence shown here is derived from an EMBL/GenBank/DDBJ whole genome shotgun (WGS) entry which is preliminary data.</text>
</comment>
<keyword evidence="3" id="KW-0378">Hydrolase</keyword>
<evidence type="ECO:0000313" key="3">
    <source>
        <dbReference type="EMBL" id="RAJ11122.1"/>
    </source>
</evidence>
<dbReference type="InterPro" id="IPR032466">
    <property type="entry name" value="Metal_Hydrolase"/>
</dbReference>
<dbReference type="PANTHER" id="PTHR43135">
    <property type="entry name" value="ALPHA-D-RIBOSE 1-METHYLPHOSPHONATE 5-TRIPHOSPHATE DIPHOSPHATASE"/>
    <property type="match status" value="1"/>
</dbReference>
<dbReference type="EMBL" id="QLLL01000001">
    <property type="protein sequence ID" value="RAJ11122.1"/>
    <property type="molecule type" value="Genomic_DNA"/>
</dbReference>
<dbReference type="SUPFAM" id="SSF51556">
    <property type="entry name" value="Metallo-dependent hydrolases"/>
    <property type="match status" value="1"/>
</dbReference>
<dbReference type="Pfam" id="PF01979">
    <property type="entry name" value="Amidohydro_1"/>
    <property type="match status" value="1"/>
</dbReference>
<proteinExistence type="predicted"/>
<dbReference type="PANTHER" id="PTHR43135:SF3">
    <property type="entry name" value="ALPHA-D-RIBOSE 1-METHYLPHOSPHONATE 5-TRIPHOSPHATE DIPHOSPHATASE"/>
    <property type="match status" value="1"/>
</dbReference>
<reference evidence="3 4" key="1">
    <citation type="submission" date="2018-06" db="EMBL/GenBank/DDBJ databases">
        <title>Genomic Encyclopedia of Archaeal and Bacterial Type Strains, Phase II (KMG-II): from individual species to whole genera.</title>
        <authorList>
            <person name="Goeker M."/>
        </authorList>
    </citation>
    <scope>NUCLEOTIDE SEQUENCE [LARGE SCALE GENOMIC DNA]</scope>
    <source>
        <strain evidence="3 4">DSM 23857</strain>
    </source>
</reference>
<dbReference type="Gene3D" id="3.20.20.140">
    <property type="entry name" value="Metal-dependent hydrolases"/>
    <property type="match status" value="2"/>
</dbReference>
<accession>A0A327R585</accession>
<dbReference type="GO" id="GO:0016810">
    <property type="term" value="F:hydrolase activity, acting on carbon-nitrogen (but not peptide) bonds"/>
    <property type="evidence" value="ECO:0007669"/>
    <property type="project" value="InterPro"/>
</dbReference>
<dbReference type="InterPro" id="IPR051781">
    <property type="entry name" value="Metallo-dep_Hydrolase"/>
</dbReference>
<keyword evidence="4" id="KW-1185">Reference proteome</keyword>
<dbReference type="Gene3D" id="2.30.40.10">
    <property type="entry name" value="Urease, subunit C, domain 1"/>
    <property type="match status" value="2"/>
</dbReference>
<keyword evidence="1" id="KW-0732">Signal</keyword>
<name>A0A327R585_9BACT</name>
<dbReference type="InterPro" id="IPR006680">
    <property type="entry name" value="Amidohydro-rel"/>
</dbReference>
<feature type="domain" description="Amidohydrolase-related" evidence="2">
    <location>
        <begin position="78"/>
        <end position="444"/>
    </location>
</feature>
<feature type="chain" id="PRO_5016237925" evidence="1">
    <location>
        <begin position="24"/>
        <end position="446"/>
    </location>
</feature>
<feature type="signal peptide" evidence="1">
    <location>
        <begin position="1"/>
        <end position="23"/>
    </location>
</feature>
<sequence length="446" mass="48311">MKTRLLYSLVLLPFLHACSSAPQQLTNKTLLRNATVIDGTGKAPMTQTDILISGDQIEAIGQHLDSTGANVVDLNGKTVMPALISAHVHIGNLKDTTTTTGNYTRENILSQLKKYEDYGVLHVLVMGTDRPWLFKSGLKDSSATGLLPGARIHSAGFGFGASGGGSFNPAGASDLFHPADAAEAKTNIDTLAQYKPDMVKIWVDDFGGGSKKMEPAVYQAIIKNAHQHNLRVAAHLYYAADASALANDGLDVIAHSIRDTVITDELVQLLKQKGVCYIPTLSLDEFSFIYARKPEWVDDAFFKAALEPGVYEMITSEKYQNDIKNSPSYNRNMKGFEIALQNLKKLYDGGVIIALGTDSGATPVRVQGFSEHLELELMVKAGLLPIDAIKAATQNAAKVLKLDEQFGTIEKGKVADLLILDGNPVEDIKNTRKINAVYKAGKIVKP</sequence>
<dbReference type="Proteomes" id="UP000249547">
    <property type="component" value="Unassembled WGS sequence"/>
</dbReference>
<organism evidence="3 4">
    <name type="scientific">Chitinophaga skermanii</name>
    <dbReference type="NCBI Taxonomy" id="331697"/>
    <lineage>
        <taxon>Bacteria</taxon>
        <taxon>Pseudomonadati</taxon>
        <taxon>Bacteroidota</taxon>
        <taxon>Chitinophagia</taxon>
        <taxon>Chitinophagales</taxon>
        <taxon>Chitinophagaceae</taxon>
        <taxon>Chitinophaga</taxon>
    </lineage>
</organism>
<evidence type="ECO:0000259" key="2">
    <source>
        <dbReference type="Pfam" id="PF01979"/>
    </source>
</evidence>
<protein>
    <submittedName>
        <fullName evidence="3">Imidazolonepropionase-like amidohydrolase</fullName>
    </submittedName>
</protein>